<dbReference type="AlphaFoldDB" id="A0A6M3LV87"/>
<evidence type="ECO:0000313" key="1">
    <source>
        <dbReference type="EMBL" id="QJA97432.1"/>
    </source>
</evidence>
<reference evidence="1" key="1">
    <citation type="submission" date="2020-03" db="EMBL/GenBank/DDBJ databases">
        <title>The deep terrestrial virosphere.</title>
        <authorList>
            <person name="Holmfeldt K."/>
            <person name="Nilsson E."/>
            <person name="Simone D."/>
            <person name="Lopez-Fernandez M."/>
            <person name="Wu X."/>
            <person name="de Brujin I."/>
            <person name="Lundin D."/>
            <person name="Andersson A."/>
            <person name="Bertilsson S."/>
            <person name="Dopson M."/>
        </authorList>
    </citation>
    <scope>NUCLEOTIDE SEQUENCE</scope>
    <source>
        <strain evidence="1">MM415B06264</strain>
    </source>
</reference>
<accession>A0A6M3LV87</accession>
<dbReference type="EMBL" id="MT143493">
    <property type="protein sequence ID" value="QJA97432.1"/>
    <property type="molecule type" value="Genomic_DNA"/>
</dbReference>
<sequence length="79" mass="9067">MKGILVLGEIRPYKKEKCNPLEQFMIEVSMLLDCLPCFVVPQLDKGNLHIKTRIEQLLEIEKKYNKALKRNGDKAPPSA</sequence>
<gene>
    <name evidence="1" type="ORF">MM415B06264_0008</name>
</gene>
<organism evidence="1">
    <name type="scientific">viral metagenome</name>
    <dbReference type="NCBI Taxonomy" id="1070528"/>
    <lineage>
        <taxon>unclassified sequences</taxon>
        <taxon>metagenomes</taxon>
        <taxon>organismal metagenomes</taxon>
    </lineage>
</organism>
<protein>
    <submittedName>
        <fullName evidence="1">Uncharacterized protein</fullName>
    </submittedName>
</protein>
<name>A0A6M3LV87_9ZZZZ</name>
<proteinExistence type="predicted"/>